<gene>
    <name evidence="2" type="ORF">C8P70_11914</name>
</gene>
<dbReference type="SUPFAM" id="SSF159501">
    <property type="entry name" value="EreA/ChaN-like"/>
    <property type="match status" value="1"/>
</dbReference>
<name>A0A4R7ESS6_9FLAO</name>
<evidence type="ECO:0000259" key="1">
    <source>
        <dbReference type="Pfam" id="PF04187"/>
    </source>
</evidence>
<dbReference type="CDD" id="cd14727">
    <property type="entry name" value="ChanN-like"/>
    <property type="match status" value="1"/>
</dbReference>
<keyword evidence="3" id="KW-1185">Reference proteome</keyword>
<sequence length="282" mass="32569">MKKIYLLVILISFLGFGQNGKPYQIYSSNGKKVSFAKMIKHLKKEDVVLFGEFHNNSLGHWLQLQTTKALGKDRNITLGAEMFETDNREGLTAYVKGKIDEKEFAEQVRLWDNYKTDYKPLVEYAKANNLEFIATNVPRRFANLLYKKGIEALDSLTLQEKEWIAPLPFPYDVSLPGYQKMLTMFEDHQEENLPKAQAIKDATMGYFISKYKREGKQFIHYNGAYHSNNFEGIVWYLNQYAPELKVATITMVESDNVDVFEKDNLGLANFIIVIDANILKSF</sequence>
<dbReference type="RefSeq" id="WP_133712966.1">
    <property type="nucleotide sequence ID" value="NZ_SOAG01000019.1"/>
</dbReference>
<organism evidence="2 3">
    <name type="scientific">Myroides indicus</name>
    <dbReference type="NCBI Taxonomy" id="1323422"/>
    <lineage>
        <taxon>Bacteria</taxon>
        <taxon>Pseudomonadati</taxon>
        <taxon>Bacteroidota</taxon>
        <taxon>Flavobacteriia</taxon>
        <taxon>Flavobacteriales</taxon>
        <taxon>Flavobacteriaceae</taxon>
        <taxon>Myroides</taxon>
    </lineage>
</organism>
<dbReference type="EMBL" id="SOAG01000019">
    <property type="protein sequence ID" value="TDS56578.1"/>
    <property type="molecule type" value="Genomic_DNA"/>
</dbReference>
<dbReference type="Gene3D" id="3.40.50.11550">
    <property type="match status" value="1"/>
</dbReference>
<dbReference type="Proteomes" id="UP000295215">
    <property type="component" value="Unassembled WGS sequence"/>
</dbReference>
<protein>
    <submittedName>
        <fullName evidence="2">Putative iron-regulated protein</fullName>
    </submittedName>
</protein>
<proteinExistence type="predicted"/>
<dbReference type="Pfam" id="PF04187">
    <property type="entry name" value="Cofac_haem_bdg"/>
    <property type="match status" value="1"/>
</dbReference>
<comment type="caution">
    <text evidence="2">The sequence shown here is derived from an EMBL/GenBank/DDBJ whole genome shotgun (WGS) entry which is preliminary data.</text>
</comment>
<dbReference type="AlphaFoldDB" id="A0A4R7ESS6"/>
<feature type="domain" description="Haem-binding uptake Tiki superfamily ChaN" evidence="1">
    <location>
        <begin position="38"/>
        <end position="237"/>
    </location>
</feature>
<dbReference type="InterPro" id="IPR007314">
    <property type="entry name" value="Cofac_haem-bd_dom"/>
</dbReference>
<evidence type="ECO:0000313" key="2">
    <source>
        <dbReference type="EMBL" id="TDS56578.1"/>
    </source>
</evidence>
<evidence type="ECO:0000313" key="3">
    <source>
        <dbReference type="Proteomes" id="UP000295215"/>
    </source>
</evidence>
<reference evidence="2 3" key="1">
    <citation type="submission" date="2019-03" db="EMBL/GenBank/DDBJ databases">
        <title>Genomic Encyclopedia of Archaeal and Bacterial Type Strains, Phase II (KMG-II): from individual species to whole genera.</title>
        <authorList>
            <person name="Goeker M."/>
        </authorList>
    </citation>
    <scope>NUCLEOTIDE SEQUENCE [LARGE SCALE GENOMIC DNA]</scope>
    <source>
        <strain evidence="2 3">DSM 28213</strain>
    </source>
</reference>
<accession>A0A4R7ESS6</accession>
<dbReference type="OrthoDB" id="1680202at2"/>